<proteinExistence type="predicted"/>
<comment type="caution">
    <text evidence="2">The sequence shown here is derived from an EMBL/GenBank/DDBJ whole genome shotgun (WGS) entry which is preliminary data.</text>
</comment>
<keyword evidence="3" id="KW-1185">Reference proteome</keyword>
<dbReference type="PANTHER" id="PTHR23354:SF68">
    <property type="entry name" value="NUCLEAR RECEPTOR COACTIVATOR 7"/>
    <property type="match status" value="1"/>
</dbReference>
<dbReference type="InterPro" id="IPR006571">
    <property type="entry name" value="TLDc_dom"/>
</dbReference>
<name>A0ABU7A2D8_9TELE</name>
<dbReference type="PANTHER" id="PTHR23354">
    <property type="entry name" value="NUCLEOLAR PROTEIN 7/ESTROGEN RECEPTOR COACTIVATOR-RELATED"/>
    <property type="match status" value="1"/>
</dbReference>
<feature type="domain" description="TLDc" evidence="1">
    <location>
        <begin position="1"/>
        <end position="100"/>
    </location>
</feature>
<dbReference type="Proteomes" id="UP001345963">
    <property type="component" value="Unassembled WGS sequence"/>
</dbReference>
<evidence type="ECO:0000259" key="1">
    <source>
        <dbReference type="PROSITE" id="PS51886"/>
    </source>
</evidence>
<dbReference type="Pfam" id="PF07534">
    <property type="entry name" value="TLD"/>
    <property type="match status" value="1"/>
</dbReference>
<evidence type="ECO:0000313" key="3">
    <source>
        <dbReference type="Proteomes" id="UP001345963"/>
    </source>
</evidence>
<accession>A0ABU7A2D8</accession>
<organism evidence="2 3">
    <name type="scientific">Ataeniobius toweri</name>
    <dbReference type="NCBI Taxonomy" id="208326"/>
    <lineage>
        <taxon>Eukaryota</taxon>
        <taxon>Metazoa</taxon>
        <taxon>Chordata</taxon>
        <taxon>Craniata</taxon>
        <taxon>Vertebrata</taxon>
        <taxon>Euteleostomi</taxon>
        <taxon>Actinopterygii</taxon>
        <taxon>Neopterygii</taxon>
        <taxon>Teleostei</taxon>
        <taxon>Neoteleostei</taxon>
        <taxon>Acanthomorphata</taxon>
        <taxon>Ovalentaria</taxon>
        <taxon>Atherinomorphae</taxon>
        <taxon>Cyprinodontiformes</taxon>
        <taxon>Goodeidae</taxon>
        <taxon>Ataeniobius</taxon>
    </lineage>
</organism>
<sequence>MPPKTQGYPWRLVYSTAVHGTSLRTLYRNMADLDSPVLLVIKDMHKNVFGAFCSDPLRVSKYFYGTGKTFLFSFSPDFQVGLDFIFGDLCISECAVINVV</sequence>
<dbReference type="EMBL" id="JAHUTI010000340">
    <property type="protein sequence ID" value="MED6231974.1"/>
    <property type="molecule type" value="Genomic_DNA"/>
</dbReference>
<evidence type="ECO:0000313" key="2">
    <source>
        <dbReference type="EMBL" id="MED6231974.1"/>
    </source>
</evidence>
<keyword evidence="2" id="KW-0675">Receptor</keyword>
<gene>
    <name evidence="2" type="primary">NCOA7_2</name>
    <name evidence="2" type="ORF">ATANTOWER_016376</name>
</gene>
<dbReference type="PROSITE" id="PS51886">
    <property type="entry name" value="TLDC"/>
    <property type="match status" value="1"/>
</dbReference>
<reference evidence="2 3" key="1">
    <citation type="submission" date="2021-07" db="EMBL/GenBank/DDBJ databases">
        <authorList>
            <person name="Palmer J.M."/>
        </authorList>
    </citation>
    <scope>NUCLEOTIDE SEQUENCE [LARGE SCALE GENOMIC DNA]</scope>
    <source>
        <strain evidence="2 3">AT_MEX2019</strain>
        <tissue evidence="2">Muscle</tissue>
    </source>
</reference>
<dbReference type="SMART" id="SM00584">
    <property type="entry name" value="TLDc"/>
    <property type="match status" value="1"/>
</dbReference>
<protein>
    <submittedName>
        <fullName evidence="2">Nuclear receptor coactivator 7</fullName>
    </submittedName>
</protein>